<accession>A0ABV0LFM1</accession>
<dbReference type="Proteomes" id="UP001440984">
    <property type="component" value="Unassembled WGS sequence"/>
</dbReference>
<feature type="domain" description="DUF5753" evidence="1">
    <location>
        <begin position="29"/>
        <end position="174"/>
    </location>
</feature>
<reference evidence="2 3" key="1">
    <citation type="submission" date="2024-05" db="EMBL/GenBank/DDBJ databases">
        <authorList>
            <person name="Zhao H."/>
            <person name="Xu Y."/>
            <person name="Lin S."/>
            <person name="Spain J.C."/>
            <person name="Zhou N.-Y."/>
        </authorList>
    </citation>
    <scope>NUCLEOTIDE SEQUENCE [LARGE SCALE GENOMIC DNA]</scope>
    <source>
        <strain evidence="2 3">NEAU-NG30</strain>
    </source>
</reference>
<evidence type="ECO:0000259" key="1">
    <source>
        <dbReference type="Pfam" id="PF19054"/>
    </source>
</evidence>
<comment type="caution">
    <text evidence="2">The sequence shown here is derived from an EMBL/GenBank/DDBJ whole genome shotgun (WGS) entry which is preliminary data.</text>
</comment>
<dbReference type="Pfam" id="PF19054">
    <property type="entry name" value="DUF5753"/>
    <property type="match status" value="1"/>
</dbReference>
<evidence type="ECO:0000313" key="3">
    <source>
        <dbReference type="Proteomes" id="UP001440984"/>
    </source>
</evidence>
<sequence length="196" mass="22468">MIYDSITLEPPDEPWWELYREFFPGSLIDYVAAEHHATTVQAFHGSVFPLPLQPLAYLRAVLECYRGEFSDVEIERAVGFRIKRQQGFYRPGRTITFLIDATVPAREIGSAKITQAAFNAAQRVHASGRAKVLKVPGLYTGECTSFSIFTLDGKTVVFESDEEKLWEVTDDERKKKLIDRFKKFEEELARALTERL</sequence>
<dbReference type="RefSeq" id="WP_348951794.1">
    <property type="nucleotide sequence ID" value="NZ_JBDZYD010000005.1"/>
</dbReference>
<keyword evidence="3" id="KW-1185">Reference proteome</keyword>
<name>A0ABV0LFM1_9PSEU</name>
<dbReference type="InterPro" id="IPR043917">
    <property type="entry name" value="DUF5753"/>
</dbReference>
<proteinExistence type="predicted"/>
<evidence type="ECO:0000313" key="2">
    <source>
        <dbReference type="EMBL" id="MEQ0560739.1"/>
    </source>
</evidence>
<dbReference type="EMBL" id="JBDZYD010000005">
    <property type="protein sequence ID" value="MEQ0560739.1"/>
    <property type="molecule type" value="Genomic_DNA"/>
</dbReference>
<gene>
    <name evidence="2" type="ORF">ABJI51_16760</name>
</gene>
<protein>
    <submittedName>
        <fullName evidence="2">Scr1 family TA system antitoxin-like transcriptional regulator</fullName>
    </submittedName>
</protein>
<organism evidence="2 3">
    <name type="scientific">Amycolatopsis melonis</name>
    <dbReference type="NCBI Taxonomy" id="3156488"/>
    <lineage>
        <taxon>Bacteria</taxon>
        <taxon>Bacillati</taxon>
        <taxon>Actinomycetota</taxon>
        <taxon>Actinomycetes</taxon>
        <taxon>Pseudonocardiales</taxon>
        <taxon>Pseudonocardiaceae</taxon>
        <taxon>Amycolatopsis</taxon>
    </lineage>
</organism>